<dbReference type="OrthoDB" id="9793039at2"/>
<gene>
    <name evidence="2" type="ORF">DKG74_15895</name>
</gene>
<dbReference type="PANTHER" id="PTHR33993">
    <property type="entry name" value="GLYOXALASE-RELATED"/>
    <property type="match status" value="1"/>
</dbReference>
<dbReference type="InterPro" id="IPR004360">
    <property type="entry name" value="Glyas_Fos-R_dOase_dom"/>
</dbReference>
<organism evidence="2 3">
    <name type="scientific">Zavarzinia aquatilis</name>
    <dbReference type="NCBI Taxonomy" id="2211142"/>
    <lineage>
        <taxon>Bacteria</taxon>
        <taxon>Pseudomonadati</taxon>
        <taxon>Pseudomonadota</taxon>
        <taxon>Alphaproteobacteria</taxon>
        <taxon>Rhodospirillales</taxon>
        <taxon>Zavarziniaceae</taxon>
        <taxon>Zavarzinia</taxon>
    </lineage>
</organism>
<dbReference type="Pfam" id="PF00903">
    <property type="entry name" value="Glyoxalase"/>
    <property type="match status" value="2"/>
</dbReference>
<feature type="domain" description="VOC" evidence="1">
    <location>
        <begin position="7"/>
        <end position="124"/>
    </location>
</feature>
<protein>
    <submittedName>
        <fullName evidence="2">VOC family protein</fullName>
    </submittedName>
</protein>
<sequence>MANIVGDFIWYELTCPDPVAAADLYGAVLGWRQRDAGNPAMPYHLFSMDGVDVGGAMTLTPEMAACGARPGWMAYVAVADVDAAAAAIVGDGGGQIVPPTDIPGVGRFALLTDPQGAPFYVMRGFSDGVSDAFAQSRAGHCHWNELSSSDPVAGFDFYGRHFGWTKGDAMPMGPAGEYRFINHAGGTIGAMMPQMVTGAPSAWLFYFGVADIDAAAAVLKARGATILHGPQEVPGNIFIIVALDLQGAAVGFVGPRKAAL</sequence>
<reference evidence="2 3" key="1">
    <citation type="submission" date="2018-05" db="EMBL/GenBank/DDBJ databases">
        <title>Zavarzinia sp. HR-AS.</title>
        <authorList>
            <person name="Lee Y."/>
            <person name="Jeon C.O."/>
        </authorList>
    </citation>
    <scope>NUCLEOTIDE SEQUENCE [LARGE SCALE GENOMIC DNA]</scope>
    <source>
        <strain evidence="2 3">HR-AS</strain>
    </source>
</reference>
<evidence type="ECO:0000313" key="3">
    <source>
        <dbReference type="Proteomes" id="UP000245461"/>
    </source>
</evidence>
<dbReference type="Proteomes" id="UP000245461">
    <property type="component" value="Unassembled WGS sequence"/>
</dbReference>
<comment type="caution">
    <text evidence="2">The sequence shown here is derived from an EMBL/GenBank/DDBJ whole genome shotgun (WGS) entry which is preliminary data.</text>
</comment>
<dbReference type="SUPFAM" id="SSF54593">
    <property type="entry name" value="Glyoxalase/Bleomycin resistance protein/Dihydroxybiphenyl dioxygenase"/>
    <property type="match status" value="2"/>
</dbReference>
<dbReference type="RefSeq" id="WP_109907163.1">
    <property type="nucleotide sequence ID" value="NZ_QGLE01000010.1"/>
</dbReference>
<feature type="domain" description="VOC" evidence="1">
    <location>
        <begin position="137"/>
        <end position="255"/>
    </location>
</feature>
<dbReference type="InterPro" id="IPR052164">
    <property type="entry name" value="Anthracycline_SecMetBiosynth"/>
</dbReference>
<dbReference type="InterPro" id="IPR037523">
    <property type="entry name" value="VOC_core"/>
</dbReference>
<keyword evidence="3" id="KW-1185">Reference proteome</keyword>
<dbReference type="InterPro" id="IPR029068">
    <property type="entry name" value="Glyas_Bleomycin-R_OHBP_Dase"/>
</dbReference>
<dbReference type="EMBL" id="QGLE01000010">
    <property type="protein sequence ID" value="PWR20165.1"/>
    <property type="molecule type" value="Genomic_DNA"/>
</dbReference>
<accession>A0A317E589</accession>
<dbReference type="AlphaFoldDB" id="A0A317E589"/>
<evidence type="ECO:0000259" key="1">
    <source>
        <dbReference type="PROSITE" id="PS51819"/>
    </source>
</evidence>
<dbReference type="PROSITE" id="PS51819">
    <property type="entry name" value="VOC"/>
    <property type="match status" value="2"/>
</dbReference>
<evidence type="ECO:0000313" key="2">
    <source>
        <dbReference type="EMBL" id="PWR20165.1"/>
    </source>
</evidence>
<dbReference type="PANTHER" id="PTHR33993:SF14">
    <property type="entry name" value="GB|AAF24581.1"/>
    <property type="match status" value="1"/>
</dbReference>
<dbReference type="Gene3D" id="3.10.180.10">
    <property type="entry name" value="2,3-Dihydroxybiphenyl 1,2-Dioxygenase, domain 1"/>
    <property type="match status" value="2"/>
</dbReference>
<name>A0A317E589_9PROT</name>
<proteinExistence type="predicted"/>